<protein>
    <submittedName>
        <fullName evidence="2">Uncharacterized protein</fullName>
    </submittedName>
</protein>
<evidence type="ECO:0000256" key="1">
    <source>
        <dbReference type="SAM" id="MobiDB-lite"/>
    </source>
</evidence>
<reference evidence="2 3" key="2">
    <citation type="submission" date="2017-04" db="EMBL/GenBank/DDBJ databases">
        <title>CpG methylation of centromeres and impact of large insertions on vertebrate speciation.</title>
        <authorList>
            <person name="Ichikawa K."/>
            <person name="Yoshimura J."/>
            <person name="Morishita S."/>
        </authorList>
    </citation>
    <scope>NUCLEOTIDE SEQUENCE</scope>
    <source>
        <strain evidence="2 3">HNI</strain>
    </source>
</reference>
<dbReference type="Ensembl" id="ENSORLT00020002522.1">
    <property type="protein sequence ID" value="ENSORLP00020007653.1"/>
    <property type="gene ID" value="ENSORLG00020008535.1"/>
</dbReference>
<feature type="compositionally biased region" description="Low complexity" evidence="1">
    <location>
        <begin position="212"/>
        <end position="228"/>
    </location>
</feature>
<accession>A0A3P9KH23</accession>
<feature type="compositionally biased region" description="Polar residues" evidence="1">
    <location>
        <begin position="281"/>
        <end position="290"/>
    </location>
</feature>
<evidence type="ECO:0000313" key="3">
    <source>
        <dbReference type="Proteomes" id="UP000265180"/>
    </source>
</evidence>
<organism evidence="2 3">
    <name type="scientific">Oryzias latipes</name>
    <name type="common">Japanese rice fish</name>
    <name type="synonym">Japanese killifish</name>
    <dbReference type="NCBI Taxonomy" id="8090"/>
    <lineage>
        <taxon>Eukaryota</taxon>
        <taxon>Metazoa</taxon>
        <taxon>Chordata</taxon>
        <taxon>Craniata</taxon>
        <taxon>Vertebrata</taxon>
        <taxon>Euteleostomi</taxon>
        <taxon>Actinopterygii</taxon>
        <taxon>Neopterygii</taxon>
        <taxon>Teleostei</taxon>
        <taxon>Neoteleostei</taxon>
        <taxon>Acanthomorphata</taxon>
        <taxon>Ovalentaria</taxon>
        <taxon>Atherinomorphae</taxon>
        <taxon>Beloniformes</taxon>
        <taxon>Adrianichthyidae</taxon>
        <taxon>Oryziinae</taxon>
        <taxon>Oryzias</taxon>
    </lineage>
</organism>
<proteinExistence type="predicted"/>
<reference evidence="2" key="3">
    <citation type="submission" date="2025-08" db="UniProtKB">
        <authorList>
            <consortium name="Ensembl"/>
        </authorList>
    </citation>
    <scope>IDENTIFICATION</scope>
    <source>
        <strain evidence="2">HNI</strain>
    </source>
</reference>
<reference key="1">
    <citation type="journal article" date="2007" name="Nature">
        <title>The medaka draft genome and insights into vertebrate genome evolution.</title>
        <authorList>
            <person name="Kasahara M."/>
            <person name="Naruse K."/>
            <person name="Sasaki S."/>
            <person name="Nakatani Y."/>
            <person name="Qu W."/>
            <person name="Ahsan B."/>
            <person name="Yamada T."/>
            <person name="Nagayasu Y."/>
            <person name="Doi K."/>
            <person name="Kasai Y."/>
            <person name="Jindo T."/>
            <person name="Kobayashi D."/>
            <person name="Shimada A."/>
            <person name="Toyoda A."/>
            <person name="Kuroki Y."/>
            <person name="Fujiyama A."/>
            <person name="Sasaki T."/>
            <person name="Shimizu A."/>
            <person name="Asakawa S."/>
            <person name="Shimizu N."/>
            <person name="Hashimoto S."/>
            <person name="Yang J."/>
            <person name="Lee Y."/>
            <person name="Matsushima K."/>
            <person name="Sugano S."/>
            <person name="Sakaizumi M."/>
            <person name="Narita T."/>
            <person name="Ohishi K."/>
            <person name="Haga S."/>
            <person name="Ohta F."/>
            <person name="Nomoto H."/>
            <person name="Nogata K."/>
            <person name="Morishita T."/>
            <person name="Endo T."/>
            <person name="Shin-I T."/>
            <person name="Takeda H."/>
            <person name="Morishita S."/>
            <person name="Kohara Y."/>
        </authorList>
    </citation>
    <scope>NUCLEOTIDE SEQUENCE [LARGE SCALE GENOMIC DNA]</scope>
    <source>
        <strain>Hd-rR</strain>
    </source>
</reference>
<feature type="region of interest" description="Disordered" evidence="1">
    <location>
        <begin position="348"/>
        <end position="405"/>
    </location>
</feature>
<name>A0A3P9KH23_ORYLA</name>
<dbReference type="Proteomes" id="UP000265180">
    <property type="component" value="Chromosome 4"/>
</dbReference>
<feature type="compositionally biased region" description="Polar residues" evidence="1">
    <location>
        <begin position="185"/>
        <end position="197"/>
    </location>
</feature>
<feature type="compositionally biased region" description="Basic and acidic residues" evidence="1">
    <location>
        <begin position="373"/>
        <end position="388"/>
    </location>
</feature>
<evidence type="ECO:0000313" key="2">
    <source>
        <dbReference type="Ensembl" id="ENSORLP00020007653.1"/>
    </source>
</evidence>
<dbReference type="AlphaFoldDB" id="A0A3P9KH23"/>
<feature type="region of interest" description="Disordered" evidence="1">
    <location>
        <begin position="281"/>
        <end position="305"/>
    </location>
</feature>
<feature type="compositionally biased region" description="Polar residues" evidence="1">
    <location>
        <begin position="66"/>
        <end position="81"/>
    </location>
</feature>
<sequence>MLPSSNLSENARVFMKSIERIIDKYTRLQSHDGGVELDMKNSSHGRIYNHIVDASQELSRLESENMADQSKDSFSSPDTTGDLLQSMCKNETFGSTSWLAVENSDVSGSSLKSGWSSFSQMNPQPEDEDETLQMSLSSHGCSLGQVYPSMVRRIERAWHTQNVSQAADTVLRKYRRWRQQPPRSVLNNTFDVSSSDDSQTHRSRRPLFPKGSSTLSNLQNSSSAQTLSGLREGQAHLPSPVRREKPPILVMDFSEPSAPVDVSLNETFIVLSPAKPAPVSTYSYSHSQPCSPAPKSPLHPSSLKKPSFSLRSSQMAAFLAFPVETRAEVCSSPVRQSPLKDRKTNFRSSFSFSRNPEDSIESARPSFLYSPLKRPDVPPRRLYPEDPHQPQTYSPRSSGPKDGRRQFRRHLSFDSSQPRAASDSPQKIDEEFLKLYHKFVCQNKMASSHAPPCRLCVRSSVASRCRSSLALAALALSPHRPIFRKRHWELGCDTSPQSKRLREESCTLSPGSKHHRREMLRRWPVPSPQELLSRAPYSPSKRGPSQGRPFSAANSPVKLFY</sequence>
<feature type="region of interest" description="Disordered" evidence="1">
    <location>
        <begin position="501"/>
        <end position="561"/>
    </location>
</feature>
<feature type="region of interest" description="Disordered" evidence="1">
    <location>
        <begin position="185"/>
        <end position="243"/>
    </location>
</feature>
<reference evidence="2" key="4">
    <citation type="submission" date="2025-09" db="UniProtKB">
        <authorList>
            <consortium name="Ensembl"/>
        </authorList>
    </citation>
    <scope>IDENTIFICATION</scope>
    <source>
        <strain evidence="2">HNI</strain>
    </source>
</reference>
<feature type="region of interest" description="Disordered" evidence="1">
    <location>
        <begin position="62"/>
        <end position="81"/>
    </location>
</feature>